<dbReference type="Proteomes" id="UP000041254">
    <property type="component" value="Unassembled WGS sequence"/>
</dbReference>
<feature type="compositionally biased region" description="Polar residues" evidence="1">
    <location>
        <begin position="222"/>
        <end position="236"/>
    </location>
</feature>
<dbReference type="EMBL" id="CDMY01000434">
    <property type="protein sequence ID" value="CEM12166.1"/>
    <property type="molecule type" value="Genomic_DNA"/>
</dbReference>
<feature type="compositionally biased region" description="Pro residues" evidence="1">
    <location>
        <begin position="515"/>
        <end position="524"/>
    </location>
</feature>
<evidence type="ECO:0000313" key="3">
    <source>
        <dbReference type="Proteomes" id="UP000041254"/>
    </source>
</evidence>
<feature type="region of interest" description="Disordered" evidence="1">
    <location>
        <begin position="385"/>
        <end position="409"/>
    </location>
</feature>
<dbReference type="InParanoid" id="A0A0G4FGG6"/>
<feature type="compositionally biased region" description="Low complexity" evidence="1">
    <location>
        <begin position="177"/>
        <end position="200"/>
    </location>
</feature>
<feature type="compositionally biased region" description="Acidic residues" evidence="1">
    <location>
        <begin position="72"/>
        <end position="81"/>
    </location>
</feature>
<protein>
    <submittedName>
        <fullName evidence="2">Uncharacterized protein</fullName>
    </submittedName>
</protein>
<feature type="region of interest" description="Disordered" evidence="1">
    <location>
        <begin position="164"/>
        <end position="253"/>
    </location>
</feature>
<dbReference type="AlphaFoldDB" id="A0A0G4FGG6"/>
<reference evidence="2 3" key="1">
    <citation type="submission" date="2014-11" db="EMBL/GenBank/DDBJ databases">
        <authorList>
            <person name="Zhu J."/>
            <person name="Qi W."/>
            <person name="Song R."/>
        </authorList>
    </citation>
    <scope>NUCLEOTIDE SEQUENCE [LARGE SCALE GENOMIC DNA]</scope>
</reference>
<feature type="region of interest" description="Disordered" evidence="1">
    <location>
        <begin position="72"/>
        <end position="92"/>
    </location>
</feature>
<organism evidence="2 3">
    <name type="scientific">Vitrella brassicaformis (strain CCMP3155)</name>
    <dbReference type="NCBI Taxonomy" id="1169540"/>
    <lineage>
        <taxon>Eukaryota</taxon>
        <taxon>Sar</taxon>
        <taxon>Alveolata</taxon>
        <taxon>Colpodellida</taxon>
        <taxon>Vitrellaceae</taxon>
        <taxon>Vitrella</taxon>
    </lineage>
</organism>
<accession>A0A0G4FGG6</accession>
<gene>
    <name evidence="2" type="ORF">Vbra_22628</name>
</gene>
<feature type="region of interest" description="Disordered" evidence="1">
    <location>
        <begin position="499"/>
        <end position="528"/>
    </location>
</feature>
<feature type="compositionally biased region" description="Low complexity" evidence="1">
    <location>
        <begin position="318"/>
        <end position="337"/>
    </location>
</feature>
<keyword evidence="3" id="KW-1185">Reference proteome</keyword>
<feature type="compositionally biased region" description="Basic residues" evidence="1">
    <location>
        <begin position="500"/>
        <end position="514"/>
    </location>
</feature>
<feature type="compositionally biased region" description="Acidic residues" evidence="1">
    <location>
        <begin position="397"/>
        <end position="409"/>
    </location>
</feature>
<dbReference type="VEuPathDB" id="CryptoDB:Vbra_22628"/>
<feature type="region of interest" description="Disordered" evidence="1">
    <location>
        <begin position="300"/>
        <end position="347"/>
    </location>
</feature>
<proteinExistence type="predicted"/>
<feature type="compositionally biased region" description="Basic and acidic residues" evidence="1">
    <location>
        <begin position="238"/>
        <end position="253"/>
    </location>
</feature>
<feature type="region of interest" description="Disordered" evidence="1">
    <location>
        <begin position="1"/>
        <end position="43"/>
    </location>
</feature>
<name>A0A0G4FGG6_VITBC</name>
<feature type="compositionally biased region" description="Low complexity" evidence="1">
    <location>
        <begin position="300"/>
        <end position="310"/>
    </location>
</feature>
<feature type="compositionally biased region" description="Basic and acidic residues" evidence="1">
    <location>
        <begin position="82"/>
        <end position="92"/>
    </location>
</feature>
<evidence type="ECO:0000313" key="2">
    <source>
        <dbReference type="EMBL" id="CEM12166.1"/>
    </source>
</evidence>
<evidence type="ECO:0000256" key="1">
    <source>
        <dbReference type="SAM" id="MobiDB-lite"/>
    </source>
</evidence>
<sequence length="653" mass="68714">MTGVCVTRSALPLAPPSTHGCPHLPHPPAPAAAPSQTDHPAVADSLPHTTVLDLPLRTPDSIVAAVLDWGESTDEDDAEADDGAHSRAGAEDHHWIDPAVGAGAEELHLSLCCKERALVLPAEGEGDDCVGFFQRSTDMPAADTEMTHSILAVHPIFCADMDTHGGARGGGRGGKGRTSSSGKAPSISTSTPTHTATATAVRQHHQQQQHWPVSILKRKATPTVSKQPEGTQASSESDTDHRLKQPVLSRHDSIVLRKGQLQADMDGKQHQKNCGSDCCGKVVDGEALAMPDGWTSFAPTASSSTTVDSPTPVPVSFPAPNDTDTDAHAAPAACDSTSLPSDEPSSADDHLLLCPTATANHTDGRLGGAGFGSVEACVKSGTDVSGMSSGSVLTEGGEGEVEGGGEEPVDSLGRLVEFCEDGRRIRRDAWGTPIGAEGGRHKVTFRDAILNAPLCDVHVSWTHYPSPSCKTQPPCFPPFRLAHLSPTRLFPPQSPMARRLQQHQHQQLKQRPPHPHALPAPPTTLDPNRMAVDPARVDYLDVAVQEDHRITGNGRVVAVRLSRGARDDADGHHGAIGRSVSAPALGGRLPLRVCDQSPVSLHGVSVAYEVREGCVDGVGGLLGEEVGVSGDGYGDGWDDVRRRRGKHKACAIM</sequence>